<comment type="caution">
    <text evidence="1">The sequence shown here is derived from an EMBL/GenBank/DDBJ whole genome shotgun (WGS) entry which is preliminary data.</text>
</comment>
<proteinExistence type="predicted"/>
<protein>
    <submittedName>
        <fullName evidence="1">Uncharacterized protein</fullName>
    </submittedName>
</protein>
<accession>A0A371E454</accession>
<feature type="non-terminal residue" evidence="1">
    <location>
        <position position="1"/>
    </location>
</feature>
<organism evidence="1 2">
    <name type="scientific">Mucuna pruriens</name>
    <name type="common">Velvet bean</name>
    <name type="synonym">Dolichos pruriens</name>
    <dbReference type="NCBI Taxonomy" id="157652"/>
    <lineage>
        <taxon>Eukaryota</taxon>
        <taxon>Viridiplantae</taxon>
        <taxon>Streptophyta</taxon>
        <taxon>Embryophyta</taxon>
        <taxon>Tracheophyta</taxon>
        <taxon>Spermatophyta</taxon>
        <taxon>Magnoliopsida</taxon>
        <taxon>eudicotyledons</taxon>
        <taxon>Gunneridae</taxon>
        <taxon>Pentapetalae</taxon>
        <taxon>rosids</taxon>
        <taxon>fabids</taxon>
        <taxon>Fabales</taxon>
        <taxon>Fabaceae</taxon>
        <taxon>Papilionoideae</taxon>
        <taxon>50 kb inversion clade</taxon>
        <taxon>NPAAA clade</taxon>
        <taxon>indigoferoid/millettioid clade</taxon>
        <taxon>Phaseoleae</taxon>
        <taxon>Mucuna</taxon>
    </lineage>
</organism>
<keyword evidence="2" id="KW-1185">Reference proteome</keyword>
<name>A0A371E454_MUCPR</name>
<sequence>MKNKRKRGPEETYRNTEIDKEWIFIAKREKSKKEFCFHLCTDLNLEFKEVTSFSDYLNKFQGILYQT</sequence>
<dbReference type="Proteomes" id="UP000257109">
    <property type="component" value="Unassembled WGS sequence"/>
</dbReference>
<dbReference type="AlphaFoldDB" id="A0A371E454"/>
<dbReference type="EMBL" id="QJKJ01016558">
    <property type="protein sequence ID" value="RDX60816.1"/>
    <property type="molecule type" value="Genomic_DNA"/>
</dbReference>
<gene>
    <name evidence="1" type="ORF">CR513_61010</name>
</gene>
<evidence type="ECO:0000313" key="2">
    <source>
        <dbReference type="Proteomes" id="UP000257109"/>
    </source>
</evidence>
<reference evidence="1" key="1">
    <citation type="submission" date="2018-05" db="EMBL/GenBank/DDBJ databases">
        <title>Draft genome of Mucuna pruriens seed.</title>
        <authorList>
            <person name="Nnadi N.E."/>
            <person name="Vos R."/>
            <person name="Hasami M.H."/>
            <person name="Devisetty U.K."/>
            <person name="Aguiy J.C."/>
        </authorList>
    </citation>
    <scope>NUCLEOTIDE SEQUENCE [LARGE SCALE GENOMIC DNA]</scope>
    <source>
        <strain evidence="1">JCA_2017</strain>
    </source>
</reference>
<evidence type="ECO:0000313" key="1">
    <source>
        <dbReference type="EMBL" id="RDX60816.1"/>
    </source>
</evidence>